<dbReference type="PANTHER" id="PTHR35186">
    <property type="entry name" value="ANK_REP_REGION DOMAIN-CONTAINING PROTEIN"/>
    <property type="match status" value="1"/>
</dbReference>
<protein>
    <recommendedName>
        <fullName evidence="1">DUF7580 domain-containing protein</fullName>
    </recommendedName>
</protein>
<gene>
    <name evidence="2" type="ORF">M421DRAFT_5923</name>
</gene>
<evidence type="ECO:0000313" key="2">
    <source>
        <dbReference type="EMBL" id="KAF1927650.1"/>
    </source>
</evidence>
<organism evidence="2 3">
    <name type="scientific">Didymella exigua CBS 183.55</name>
    <dbReference type="NCBI Taxonomy" id="1150837"/>
    <lineage>
        <taxon>Eukaryota</taxon>
        <taxon>Fungi</taxon>
        <taxon>Dikarya</taxon>
        <taxon>Ascomycota</taxon>
        <taxon>Pezizomycotina</taxon>
        <taxon>Dothideomycetes</taxon>
        <taxon>Pleosporomycetidae</taxon>
        <taxon>Pleosporales</taxon>
        <taxon>Pleosporineae</taxon>
        <taxon>Didymellaceae</taxon>
        <taxon>Didymella</taxon>
    </lineage>
</organism>
<dbReference type="EMBL" id="ML978971">
    <property type="protein sequence ID" value="KAF1927650.1"/>
    <property type="molecule type" value="Genomic_DNA"/>
</dbReference>
<accession>A0A6A5RK63</accession>
<evidence type="ECO:0000313" key="3">
    <source>
        <dbReference type="Proteomes" id="UP000800082"/>
    </source>
</evidence>
<dbReference type="PANTHER" id="PTHR35186:SF4">
    <property type="entry name" value="PRION-INHIBITION AND PROPAGATION HELO DOMAIN-CONTAINING PROTEIN"/>
    <property type="match status" value="1"/>
</dbReference>
<dbReference type="Pfam" id="PF24476">
    <property type="entry name" value="DUF7580"/>
    <property type="match status" value="1"/>
</dbReference>
<name>A0A6A5RK63_9PLEO</name>
<keyword evidence="3" id="KW-1185">Reference proteome</keyword>
<dbReference type="GeneID" id="54353333"/>
<dbReference type="RefSeq" id="XP_033447902.1">
    <property type="nucleotide sequence ID" value="XM_033595666.1"/>
</dbReference>
<dbReference type="OrthoDB" id="3565018at2759"/>
<dbReference type="AlphaFoldDB" id="A0A6A5RK63"/>
<evidence type="ECO:0000259" key="1">
    <source>
        <dbReference type="Pfam" id="PF24476"/>
    </source>
</evidence>
<dbReference type="Proteomes" id="UP000800082">
    <property type="component" value="Unassembled WGS sequence"/>
</dbReference>
<sequence>MADPTTRPEVDVLLRNRLREEGYDVYFANPQLTEPSQLKQEYRRFKFSISKSTYDDQIRKLKRYNNSLTQLTETSLTLEPSRRRATKSFRAIQYHVANLRMENRVKTQRTEKDTTSCAPFHFIFTQAVDASTNSLPSWKEAEIRYVPNALEERPQAPKALRANECSSKKKRSVRFGSIEVQLSRLPDTAAKNTAIAQSATAVKPDSKLCKIQNLCVAIAQLSPEHDICVGFLLDTSQQKHGVYSLTTDHIRQDWASYTLDEVLTGPQSHLAPISMRDKLRLNEDWKQTEVLFVKRPGLPASSVYEHPYVCCDLSQSAAQQTVTAPTATYRVIRNKALYNLGIVLIELCYGKPMRGLEEPEDLQCDGTPGVEWCIANRIVKTKQTESVLGWRYSDAIRHCIWCDFGIFDADPDNEEFQSAVHEGVVEQLEESLRYWEGQP</sequence>
<feature type="domain" description="DUF7580" evidence="1">
    <location>
        <begin position="281"/>
        <end position="433"/>
    </location>
</feature>
<proteinExistence type="predicted"/>
<dbReference type="InterPro" id="IPR056002">
    <property type="entry name" value="DUF7580"/>
</dbReference>
<reference evidence="2" key="1">
    <citation type="journal article" date="2020" name="Stud. Mycol.">
        <title>101 Dothideomycetes genomes: a test case for predicting lifestyles and emergence of pathogens.</title>
        <authorList>
            <person name="Haridas S."/>
            <person name="Albert R."/>
            <person name="Binder M."/>
            <person name="Bloem J."/>
            <person name="Labutti K."/>
            <person name="Salamov A."/>
            <person name="Andreopoulos B."/>
            <person name="Baker S."/>
            <person name="Barry K."/>
            <person name="Bills G."/>
            <person name="Bluhm B."/>
            <person name="Cannon C."/>
            <person name="Castanera R."/>
            <person name="Culley D."/>
            <person name="Daum C."/>
            <person name="Ezra D."/>
            <person name="Gonzalez J."/>
            <person name="Henrissat B."/>
            <person name="Kuo A."/>
            <person name="Liang C."/>
            <person name="Lipzen A."/>
            <person name="Lutzoni F."/>
            <person name="Magnuson J."/>
            <person name="Mondo S."/>
            <person name="Nolan M."/>
            <person name="Ohm R."/>
            <person name="Pangilinan J."/>
            <person name="Park H.-J."/>
            <person name="Ramirez L."/>
            <person name="Alfaro M."/>
            <person name="Sun H."/>
            <person name="Tritt A."/>
            <person name="Yoshinaga Y."/>
            <person name="Zwiers L.-H."/>
            <person name="Turgeon B."/>
            <person name="Goodwin S."/>
            <person name="Spatafora J."/>
            <person name="Crous P."/>
            <person name="Grigoriev I."/>
        </authorList>
    </citation>
    <scope>NUCLEOTIDE SEQUENCE</scope>
    <source>
        <strain evidence="2">CBS 183.55</strain>
    </source>
</reference>